<evidence type="ECO:0000256" key="1">
    <source>
        <dbReference type="SAM" id="Phobius"/>
    </source>
</evidence>
<reference evidence="3" key="2">
    <citation type="submission" date="2021-04" db="EMBL/GenBank/DDBJ databases">
        <authorList>
            <person name="Gilroy R."/>
        </authorList>
    </citation>
    <scope>NUCLEOTIDE SEQUENCE</scope>
    <source>
        <strain evidence="3">CHK193-4272</strain>
    </source>
</reference>
<dbReference type="AlphaFoldDB" id="A0A9D1PJ07"/>
<keyword evidence="1" id="KW-0812">Transmembrane</keyword>
<gene>
    <name evidence="3" type="ORF">H9746_09645</name>
</gene>
<accession>A0A9D1PJ07</accession>
<proteinExistence type="predicted"/>
<feature type="transmembrane region" description="Helical" evidence="1">
    <location>
        <begin position="102"/>
        <end position="121"/>
    </location>
</feature>
<protein>
    <submittedName>
        <fullName evidence="3">Zinc-ribbon domain-containing protein</fullName>
    </submittedName>
</protein>
<dbReference type="EMBL" id="DXIE01000057">
    <property type="protein sequence ID" value="HIV63081.1"/>
    <property type="molecule type" value="Genomic_DNA"/>
</dbReference>
<name>A0A9D1PJ07_9FIRM</name>
<evidence type="ECO:0000259" key="2">
    <source>
        <dbReference type="Pfam" id="PF13240"/>
    </source>
</evidence>
<dbReference type="Proteomes" id="UP000886808">
    <property type="component" value="Unassembled WGS sequence"/>
</dbReference>
<sequence>MFCTNCGTKVNDENKFCPNCGKQLENQTAQTVNSTKNGTNEFYRVDPEESKKKIIGNNIDYYLKQFNDLKYGSRSKMNWVSFFFSLLHACYRNVWKDWLKKLWKPLVLQFVCAFLGSLLFFKQPTVAIFLFFAVFIGFIWQIVGQILFAKNFNNIYMSHVEQKLAQKDITPDPSPVRVVICWAIYVVFMIICGVISTALFFNLNAVNANFYDNYYSEYEYNNDAQEEVYQQETAYLEDYWSEAIYVDLTATVNTSYASGIILKDGPDNGYADINMPIIPNGTDVQIYYQIEIMTDYYWFYVQYGDYGGWIDMYSLDLHAQ</sequence>
<keyword evidence="1" id="KW-0472">Membrane</keyword>
<comment type="caution">
    <text evidence="3">The sequence shown here is derived from an EMBL/GenBank/DDBJ whole genome shotgun (WGS) entry which is preliminary data.</text>
</comment>
<feature type="domain" description="Zinc-ribbon" evidence="2">
    <location>
        <begin position="2"/>
        <end position="24"/>
    </location>
</feature>
<feature type="transmembrane region" description="Helical" evidence="1">
    <location>
        <begin position="127"/>
        <end position="148"/>
    </location>
</feature>
<organism evidence="3 4">
    <name type="scientific">Candidatus Butyricicoccus avistercoris</name>
    <dbReference type="NCBI Taxonomy" id="2838518"/>
    <lineage>
        <taxon>Bacteria</taxon>
        <taxon>Bacillati</taxon>
        <taxon>Bacillota</taxon>
        <taxon>Clostridia</taxon>
        <taxon>Eubacteriales</taxon>
        <taxon>Butyricicoccaceae</taxon>
        <taxon>Butyricicoccus</taxon>
    </lineage>
</organism>
<evidence type="ECO:0000313" key="4">
    <source>
        <dbReference type="Proteomes" id="UP000886808"/>
    </source>
</evidence>
<reference evidence="3" key="1">
    <citation type="journal article" date="2021" name="PeerJ">
        <title>Extensive microbial diversity within the chicken gut microbiome revealed by metagenomics and culture.</title>
        <authorList>
            <person name="Gilroy R."/>
            <person name="Ravi A."/>
            <person name="Getino M."/>
            <person name="Pursley I."/>
            <person name="Horton D.L."/>
            <person name="Alikhan N.F."/>
            <person name="Baker D."/>
            <person name="Gharbi K."/>
            <person name="Hall N."/>
            <person name="Watson M."/>
            <person name="Adriaenssens E.M."/>
            <person name="Foster-Nyarko E."/>
            <person name="Jarju S."/>
            <person name="Secka A."/>
            <person name="Antonio M."/>
            <person name="Oren A."/>
            <person name="Chaudhuri R.R."/>
            <person name="La Ragione R."/>
            <person name="Hildebrand F."/>
            <person name="Pallen M.J."/>
        </authorList>
    </citation>
    <scope>NUCLEOTIDE SEQUENCE</scope>
    <source>
        <strain evidence="3">CHK193-4272</strain>
    </source>
</reference>
<evidence type="ECO:0000313" key="3">
    <source>
        <dbReference type="EMBL" id="HIV63081.1"/>
    </source>
</evidence>
<dbReference type="Pfam" id="PF13240">
    <property type="entry name" value="Zn_Ribbon_1"/>
    <property type="match status" value="1"/>
</dbReference>
<feature type="transmembrane region" description="Helical" evidence="1">
    <location>
        <begin position="179"/>
        <end position="201"/>
    </location>
</feature>
<keyword evidence="1" id="KW-1133">Transmembrane helix</keyword>
<dbReference type="InterPro" id="IPR026870">
    <property type="entry name" value="Zinc_ribbon_dom"/>
</dbReference>